<evidence type="ECO:0000313" key="1">
    <source>
        <dbReference type="EMBL" id="TGY66236.1"/>
    </source>
</evidence>
<comment type="caution">
    <text evidence="1">The sequence shown here is derived from an EMBL/GenBank/DDBJ whole genome shotgun (WGS) entry which is preliminary data.</text>
</comment>
<name>A0AC61R7W5_9FIRM</name>
<dbReference type="Proteomes" id="UP000308836">
    <property type="component" value="Unassembled WGS sequence"/>
</dbReference>
<reference evidence="1" key="1">
    <citation type="submission" date="2019-04" db="EMBL/GenBank/DDBJ databases">
        <title>Microbes associate with the intestines of laboratory mice.</title>
        <authorList>
            <person name="Navarre W."/>
            <person name="Wong E."/>
            <person name="Huang K."/>
            <person name="Tropini C."/>
            <person name="Ng K."/>
            <person name="Yu B."/>
        </authorList>
    </citation>
    <scope>NUCLEOTIDE SEQUENCE</scope>
    <source>
        <strain evidence="1">NM09_H32</strain>
    </source>
</reference>
<sequence>MKKVSFFYDTTTQDLWVPDDTPVLESKVDTLKSERDGRTIVREAMEHPIGSKPLRELAKGKKDCVIIISDHTRPVPSQDILPEMIRELEEGNPDINIRLLVATGFHRPTSTEELKAKLGDALYARFQDKILVHDAHDPSRNEKIGVLPSGPDCIVDKDAVHTDLLIAEGFIEPHFFAGYSGGRKSVLPGVADAVTVMGNHCSKFIDDAHARTGILKDNPIHTDMVEAARLAKLAYIVNVVIDEKKKTVAAFAGDFEQAHAAGCAFLDPYVCVEPEPADIVITTNGGYPLDQNAYQSPKGMTAAEATVKDDGVIIMLATCKDGTGGDFFYHIIADEPDIETAYQKFLATPQTETRPDQWCSQILARIARKHPIIFVADPKQKEMIEGLKMTYAPSLDQALAMAYEMKGKDATLTCIPNGVSVVVKEKE</sequence>
<accession>A0AC61R7W5</accession>
<keyword evidence="2" id="KW-1185">Reference proteome</keyword>
<gene>
    <name evidence="1" type="primary">larA</name>
    <name evidence="1" type="ORF">E5336_05160</name>
</gene>
<dbReference type="EMBL" id="SRYG01000008">
    <property type="protein sequence ID" value="TGY66236.1"/>
    <property type="molecule type" value="Genomic_DNA"/>
</dbReference>
<proteinExistence type="predicted"/>
<evidence type="ECO:0000313" key="2">
    <source>
        <dbReference type="Proteomes" id="UP000308836"/>
    </source>
</evidence>
<protein>
    <submittedName>
        <fullName evidence="1">Nickel-dependent lactate racemase</fullName>
    </submittedName>
</protein>
<organism evidence="1 2">
    <name type="scientific">Dubosiella muris</name>
    <dbReference type="NCBI Taxonomy" id="3038133"/>
    <lineage>
        <taxon>Bacteria</taxon>
        <taxon>Bacillati</taxon>
        <taxon>Bacillota</taxon>
        <taxon>Erysipelotrichia</taxon>
        <taxon>Erysipelotrichales</taxon>
        <taxon>Erysipelotrichaceae</taxon>
        <taxon>Dubosiella</taxon>
    </lineage>
</organism>